<dbReference type="SUPFAM" id="SSF55961">
    <property type="entry name" value="Bet v1-like"/>
    <property type="match status" value="1"/>
</dbReference>
<evidence type="ECO:0000313" key="3">
    <source>
        <dbReference type="Proteomes" id="UP000198951"/>
    </source>
</evidence>
<dbReference type="STRING" id="150146.SAMN05443667_1166"/>
<gene>
    <name evidence="2" type="ORF">SAMN05443667_1166</name>
</gene>
<dbReference type="AlphaFoldDB" id="A0A1H4G0T4"/>
<dbReference type="CDD" id="cd07818">
    <property type="entry name" value="SRPBCC_1"/>
    <property type="match status" value="1"/>
</dbReference>
<protein>
    <recommendedName>
        <fullName evidence="4">Polyketide cyclase / dehydrase and lipid transport</fullName>
    </recommendedName>
</protein>
<sequence length="179" mass="20307">MKIIKGILFTILGIIALALIIALFMPKEYAVEREVVINQPKDTVFNYVKHLKNQDNFSVWSKTDPNMKKTFTGVDGTIGAIAAWESDNEEVGVGEQEIKNIVEGKQIYFELRFKVPFKSTAKAYMITEAISPNETKIKWGFNGVMDYPMNLMLPIMQMEKLIGNDLQTGLDNLKVILEK</sequence>
<dbReference type="EMBL" id="FNRD01000016">
    <property type="protein sequence ID" value="SEB03199.1"/>
    <property type="molecule type" value="Genomic_DNA"/>
</dbReference>
<keyword evidence="3" id="KW-1185">Reference proteome</keyword>
<keyword evidence="1" id="KW-0812">Transmembrane</keyword>
<organism evidence="2 3">
    <name type="scientific">Flavobacterium gillisiae</name>
    <dbReference type="NCBI Taxonomy" id="150146"/>
    <lineage>
        <taxon>Bacteria</taxon>
        <taxon>Pseudomonadati</taxon>
        <taxon>Bacteroidota</taxon>
        <taxon>Flavobacteriia</taxon>
        <taxon>Flavobacteriales</taxon>
        <taxon>Flavobacteriaceae</taxon>
        <taxon>Flavobacterium</taxon>
    </lineage>
</organism>
<reference evidence="3" key="1">
    <citation type="submission" date="2016-10" db="EMBL/GenBank/DDBJ databases">
        <authorList>
            <person name="Varghese N."/>
            <person name="Submissions S."/>
        </authorList>
    </citation>
    <scope>NUCLEOTIDE SEQUENCE [LARGE SCALE GENOMIC DNA]</scope>
    <source>
        <strain evidence="3">DSM 22376</strain>
    </source>
</reference>
<evidence type="ECO:0000256" key="1">
    <source>
        <dbReference type="SAM" id="Phobius"/>
    </source>
</evidence>
<accession>A0A1H4G0T4</accession>
<evidence type="ECO:0000313" key="2">
    <source>
        <dbReference type="EMBL" id="SEB03199.1"/>
    </source>
</evidence>
<feature type="transmembrane region" description="Helical" evidence="1">
    <location>
        <begin position="7"/>
        <end position="25"/>
    </location>
</feature>
<keyword evidence="1" id="KW-1133">Transmembrane helix</keyword>
<proteinExistence type="predicted"/>
<evidence type="ECO:0008006" key="4">
    <source>
        <dbReference type="Google" id="ProtNLM"/>
    </source>
</evidence>
<dbReference type="OrthoDB" id="9807923at2"/>
<name>A0A1H4G0T4_9FLAO</name>
<dbReference type="RefSeq" id="WP_091093386.1">
    <property type="nucleotide sequence ID" value="NZ_FNRD01000016.1"/>
</dbReference>
<dbReference type="Proteomes" id="UP000198951">
    <property type="component" value="Unassembled WGS sequence"/>
</dbReference>
<keyword evidence="1" id="KW-0472">Membrane</keyword>